<organism evidence="2 3">
    <name type="scientific">Actinacidiphila epipremni</name>
    <dbReference type="NCBI Taxonomy" id="2053013"/>
    <lineage>
        <taxon>Bacteria</taxon>
        <taxon>Bacillati</taxon>
        <taxon>Actinomycetota</taxon>
        <taxon>Actinomycetes</taxon>
        <taxon>Kitasatosporales</taxon>
        <taxon>Streptomycetaceae</taxon>
        <taxon>Actinacidiphila</taxon>
    </lineage>
</organism>
<dbReference type="RefSeq" id="WP_167983341.1">
    <property type="nucleotide sequence ID" value="NZ_JAATEJ010000009.1"/>
</dbReference>
<sequence>MNPDFKARGALLLAVRRIRLLAVLGGLAWVLGVTPPAPVRILLVCVVGVALALDSLADAGLKPARIRLTGWGRPGGDE</sequence>
<evidence type="ECO:0000313" key="3">
    <source>
        <dbReference type="Proteomes" id="UP000734511"/>
    </source>
</evidence>
<evidence type="ECO:0000313" key="2">
    <source>
        <dbReference type="EMBL" id="NJP44469.1"/>
    </source>
</evidence>
<reference evidence="2 3" key="1">
    <citation type="submission" date="2020-03" db="EMBL/GenBank/DDBJ databases">
        <title>WGS of actinomycetes isolated from Thailand.</title>
        <authorList>
            <person name="Thawai C."/>
        </authorList>
    </citation>
    <scope>NUCLEOTIDE SEQUENCE [LARGE SCALE GENOMIC DNA]</scope>
    <source>
        <strain evidence="2 3">PRB2-1</strain>
    </source>
</reference>
<keyword evidence="1" id="KW-0812">Transmembrane</keyword>
<accession>A0ABX0ZQD3</accession>
<feature type="transmembrane region" description="Helical" evidence="1">
    <location>
        <begin position="12"/>
        <end position="31"/>
    </location>
</feature>
<dbReference type="Proteomes" id="UP000734511">
    <property type="component" value="Unassembled WGS sequence"/>
</dbReference>
<protein>
    <submittedName>
        <fullName evidence="2">Uncharacterized protein</fullName>
    </submittedName>
</protein>
<name>A0ABX0ZQD3_9ACTN</name>
<keyword evidence="1" id="KW-0472">Membrane</keyword>
<comment type="caution">
    <text evidence="2">The sequence shown here is derived from an EMBL/GenBank/DDBJ whole genome shotgun (WGS) entry which is preliminary data.</text>
</comment>
<evidence type="ECO:0000256" key="1">
    <source>
        <dbReference type="SAM" id="Phobius"/>
    </source>
</evidence>
<keyword evidence="1" id="KW-1133">Transmembrane helix</keyword>
<proteinExistence type="predicted"/>
<dbReference type="EMBL" id="JAATEJ010000009">
    <property type="protein sequence ID" value="NJP44469.1"/>
    <property type="molecule type" value="Genomic_DNA"/>
</dbReference>
<keyword evidence="3" id="KW-1185">Reference proteome</keyword>
<gene>
    <name evidence="2" type="ORF">HCN08_13840</name>
</gene>